<dbReference type="GeneID" id="56031254"/>
<gene>
    <name evidence="1" type="ORF">HUG10_20435</name>
</gene>
<keyword evidence="2" id="KW-1185">Reference proteome</keyword>
<evidence type="ECO:0000313" key="2">
    <source>
        <dbReference type="Proteomes" id="UP000509750"/>
    </source>
</evidence>
<name>A0A7D5KGP4_9EURY</name>
<sequence>MSLSKGLVGYWTMDDVDVDSGVVRDRSGNDNHANIVNGTYITQSVSGKINEAFEFENRAYAAGNGYLEVPHDESLDITEEISICAWCRIDEDPDAPDSAVNSWRGVCKRGSSPYRLLLETSGRFSGSVYVDGARQKTDAPSTTFNGPGVWHFVVYTYRSVDGRARMYVDGELGIEQTKSIGPIETNTSSFQIANTGGSGSSWHGPIDEVRLYRRELTPTDVKQLSHFRTMRTSSIDPFKFRPRPGDPSNMMDSTTWVIGTSGSQDGFNRNGSVDENDIVEGTGPYGDTVALWYGHSEDDDTGTNGPRADGGWNWYHSIENHDTTMKYRYSVWARQEFRSGTIYHGTRCVDKFDGVYRTNPYYWSGDLPTMSDWYLIVGYNYPEQATQGNESAIYDTDGNVVEKINDYRWDPDGGSANMRWRTYYYYDSNIGRGAHFWDPRLEVCDGSETSITELLNPAIMNQ</sequence>
<dbReference type="Gene3D" id="2.60.120.200">
    <property type="match status" value="1"/>
</dbReference>
<dbReference type="InterPro" id="IPR013320">
    <property type="entry name" value="ConA-like_dom_sf"/>
</dbReference>
<accession>A0A7D5KGP4</accession>
<dbReference type="Proteomes" id="UP000509750">
    <property type="component" value="Plasmid unnamed3"/>
</dbReference>
<organism evidence="1 2">
    <name type="scientific">Halorarum halophilum</name>
    <dbReference type="NCBI Taxonomy" id="2743090"/>
    <lineage>
        <taxon>Archaea</taxon>
        <taxon>Methanobacteriati</taxon>
        <taxon>Methanobacteriota</taxon>
        <taxon>Stenosarchaea group</taxon>
        <taxon>Halobacteria</taxon>
        <taxon>Halobacteriales</taxon>
        <taxon>Haloferacaceae</taxon>
        <taxon>Halorarum</taxon>
    </lineage>
</organism>
<dbReference type="AlphaFoldDB" id="A0A7D5KGP4"/>
<dbReference type="PANTHER" id="PTHR47635">
    <property type="entry name" value="CUB DOMAIN-CONTAINING PROTEIN"/>
    <property type="match status" value="1"/>
</dbReference>
<keyword evidence="1" id="KW-0614">Plasmid</keyword>
<evidence type="ECO:0000313" key="1">
    <source>
        <dbReference type="EMBL" id="QLG29977.1"/>
    </source>
</evidence>
<dbReference type="PANTHER" id="PTHR47635:SF2">
    <property type="entry name" value="LAMG-LIKE JELLYROLL FOLD DOMAIN-CONTAINING PROTEIN"/>
    <property type="match status" value="1"/>
</dbReference>
<dbReference type="RefSeq" id="WP_179171551.1">
    <property type="nucleotide sequence ID" value="NZ_CP058532.1"/>
</dbReference>
<dbReference type="KEGG" id="halg:HUG10_20435"/>
<proteinExistence type="predicted"/>
<geneLocation type="plasmid" evidence="1 2">
    <name>unnamed3</name>
</geneLocation>
<reference evidence="1 2" key="1">
    <citation type="submission" date="2020-07" db="EMBL/GenBank/DDBJ databases">
        <title>Gai3-2, isolated from salt lake.</title>
        <authorList>
            <person name="Cui H."/>
            <person name="Shi X."/>
        </authorList>
    </citation>
    <scope>NUCLEOTIDE SEQUENCE [LARGE SCALE GENOMIC DNA]</scope>
    <source>
        <strain evidence="1 2">Gai3-2</strain>
        <plasmid evidence="1 2">unnamed3</plasmid>
    </source>
</reference>
<dbReference type="SUPFAM" id="SSF49899">
    <property type="entry name" value="Concanavalin A-like lectins/glucanases"/>
    <property type="match status" value="1"/>
</dbReference>
<dbReference type="Pfam" id="PF13385">
    <property type="entry name" value="Laminin_G_3"/>
    <property type="match status" value="1"/>
</dbReference>
<dbReference type="EMBL" id="CP058532">
    <property type="protein sequence ID" value="QLG29977.1"/>
    <property type="molecule type" value="Genomic_DNA"/>
</dbReference>
<protein>
    <submittedName>
        <fullName evidence="1">LamG domain-containing protein</fullName>
    </submittedName>
</protein>